<evidence type="ECO:0000313" key="17">
    <source>
        <dbReference type="Proteomes" id="UP000236173"/>
    </source>
</evidence>
<evidence type="ECO:0000256" key="4">
    <source>
        <dbReference type="ARBA" id="ARBA00022547"/>
    </source>
</evidence>
<evidence type="ECO:0000256" key="1">
    <source>
        <dbReference type="ARBA" id="ARBA00005513"/>
    </source>
</evidence>
<dbReference type="EMBL" id="BEHT01000004">
    <property type="protein sequence ID" value="GBC97939.1"/>
    <property type="molecule type" value="Genomic_DNA"/>
</dbReference>
<keyword evidence="8 13" id="KW-0406">Ion transport</keyword>
<accession>A0A2H5X9S7</accession>
<dbReference type="NCBIfam" id="TIGR01144">
    <property type="entry name" value="ATP_synt_b"/>
    <property type="match status" value="1"/>
</dbReference>
<evidence type="ECO:0000256" key="11">
    <source>
        <dbReference type="ARBA" id="ARBA00025198"/>
    </source>
</evidence>
<evidence type="ECO:0000256" key="3">
    <source>
        <dbReference type="ARBA" id="ARBA00022475"/>
    </source>
</evidence>
<protein>
    <recommendedName>
        <fullName evidence="13">ATP synthase subunit b</fullName>
    </recommendedName>
    <alternativeName>
        <fullName evidence="13">ATP synthase F(0) sector subunit b</fullName>
    </alternativeName>
    <alternativeName>
        <fullName evidence="13">ATPase subunit I</fullName>
    </alternativeName>
    <alternativeName>
        <fullName evidence="13">F-type ATPase subunit b</fullName>
        <shortName evidence="13">F-ATPase subunit b</shortName>
    </alternativeName>
</protein>
<dbReference type="PANTHER" id="PTHR33445">
    <property type="entry name" value="ATP SYNTHASE SUBUNIT B', CHLOROPLASTIC"/>
    <property type="match status" value="1"/>
</dbReference>
<dbReference type="GO" id="GO:0046933">
    <property type="term" value="F:proton-transporting ATP synthase activity, rotational mechanism"/>
    <property type="evidence" value="ECO:0007669"/>
    <property type="project" value="UniProtKB-UniRule"/>
</dbReference>
<feature type="coiled-coil region" evidence="15">
    <location>
        <begin position="48"/>
        <end position="137"/>
    </location>
</feature>
<dbReference type="HAMAP" id="MF_01398">
    <property type="entry name" value="ATP_synth_b_bprime"/>
    <property type="match status" value="1"/>
</dbReference>
<comment type="similarity">
    <text evidence="1 13 14">Belongs to the ATPase B chain family.</text>
</comment>
<dbReference type="AlphaFoldDB" id="A0A2H5X9S7"/>
<sequence length="178" mass="21272">MTAPLDFLGNIAEYLPKDWKWIASQAVAFLILYWLLRKFAFAPVQQIFREREERVRKALEDADRQRAEMERLRAEYEQRLAQIEEDARARLQEAMQQAYQARDALLADAREQAERLLQRAQEQIALEREKLMVELRDYVVDMAVRIAEKLIERSLDRTAHHELINDILEKELQRRVTH</sequence>
<dbReference type="Pfam" id="PF00430">
    <property type="entry name" value="ATP-synt_B"/>
    <property type="match status" value="1"/>
</dbReference>
<evidence type="ECO:0000256" key="9">
    <source>
        <dbReference type="ARBA" id="ARBA00023136"/>
    </source>
</evidence>
<dbReference type="CDD" id="cd06503">
    <property type="entry name" value="ATP-synt_Fo_b"/>
    <property type="match status" value="1"/>
</dbReference>
<evidence type="ECO:0000256" key="5">
    <source>
        <dbReference type="ARBA" id="ARBA00022692"/>
    </source>
</evidence>
<keyword evidence="15" id="KW-0175">Coiled coil</keyword>
<evidence type="ECO:0000256" key="12">
    <source>
        <dbReference type="ARBA" id="ARBA00037847"/>
    </source>
</evidence>
<evidence type="ECO:0000256" key="10">
    <source>
        <dbReference type="ARBA" id="ARBA00023310"/>
    </source>
</evidence>
<evidence type="ECO:0000256" key="8">
    <source>
        <dbReference type="ARBA" id="ARBA00023065"/>
    </source>
</evidence>
<keyword evidence="3 13" id="KW-1003">Cell membrane</keyword>
<dbReference type="GO" id="GO:0012505">
    <property type="term" value="C:endomembrane system"/>
    <property type="evidence" value="ECO:0007669"/>
    <property type="project" value="UniProtKB-SubCell"/>
</dbReference>
<dbReference type="GO" id="GO:0046961">
    <property type="term" value="F:proton-transporting ATPase activity, rotational mechanism"/>
    <property type="evidence" value="ECO:0007669"/>
    <property type="project" value="TreeGrafter"/>
</dbReference>
<comment type="caution">
    <text evidence="16">The sequence shown here is derived from an EMBL/GenBank/DDBJ whole genome shotgun (WGS) entry which is preliminary data.</text>
</comment>
<dbReference type="PANTHER" id="PTHR33445:SF1">
    <property type="entry name" value="ATP SYNTHASE SUBUNIT B"/>
    <property type="match status" value="1"/>
</dbReference>
<evidence type="ECO:0000256" key="7">
    <source>
        <dbReference type="ARBA" id="ARBA00022989"/>
    </source>
</evidence>
<keyword evidence="6 13" id="KW-0375">Hydrogen ion transport</keyword>
<evidence type="ECO:0000256" key="13">
    <source>
        <dbReference type="HAMAP-Rule" id="MF_01398"/>
    </source>
</evidence>
<reference evidence="17" key="1">
    <citation type="submission" date="2017-09" db="EMBL/GenBank/DDBJ databases">
        <title>Metaegenomics of thermophilic ammonia-oxidizing enrichment culture.</title>
        <authorList>
            <person name="Kato S."/>
            <person name="Suzuki K."/>
        </authorList>
    </citation>
    <scope>NUCLEOTIDE SEQUENCE [LARGE SCALE GENOMIC DNA]</scope>
</reference>
<gene>
    <name evidence="13 16" type="primary">atpF</name>
    <name evidence="16" type="ORF">HRbin17_00434</name>
</gene>
<keyword evidence="9 13" id="KW-0472">Membrane</keyword>
<keyword evidence="10 13" id="KW-0066">ATP synthesis</keyword>
<dbReference type="InterPro" id="IPR050059">
    <property type="entry name" value="ATP_synthase_B_chain"/>
</dbReference>
<keyword evidence="2 13" id="KW-0813">Transport</keyword>
<comment type="subcellular location">
    <subcellularLocation>
        <location evidence="13">Cell membrane</location>
        <topology evidence="13">Single-pass membrane protein</topology>
    </subcellularLocation>
    <subcellularLocation>
        <location evidence="12">Endomembrane system</location>
        <topology evidence="12">Single-pass membrane protein</topology>
    </subcellularLocation>
</comment>
<dbReference type="GO" id="GO:0005886">
    <property type="term" value="C:plasma membrane"/>
    <property type="evidence" value="ECO:0007669"/>
    <property type="project" value="UniProtKB-SubCell"/>
</dbReference>
<comment type="subunit">
    <text evidence="13">F-type ATPases have 2 components, F(1) - the catalytic core - and F(0) - the membrane proton channel. F(1) has five subunits: alpha(3), beta(3), gamma(1), delta(1), epsilon(1). F(0) has three main subunits: a(1), b(2) and c(10-14). The alpha and beta chains form an alternating ring which encloses part of the gamma chain. F(1) is attached to F(0) by a central stalk formed by the gamma and epsilon chains, while a peripheral stalk is formed by the delta and b chains.</text>
</comment>
<dbReference type="GO" id="GO:0045259">
    <property type="term" value="C:proton-transporting ATP synthase complex"/>
    <property type="evidence" value="ECO:0007669"/>
    <property type="project" value="UniProtKB-KW"/>
</dbReference>
<dbReference type="Proteomes" id="UP000236173">
    <property type="component" value="Unassembled WGS sequence"/>
</dbReference>
<name>A0A2H5X9S7_9BACT</name>
<keyword evidence="4 13" id="KW-0138">CF(0)</keyword>
<evidence type="ECO:0000256" key="14">
    <source>
        <dbReference type="RuleBase" id="RU003848"/>
    </source>
</evidence>
<organism evidence="16 17">
    <name type="scientific">Candidatus Fervidibacter japonicus</name>
    <dbReference type="NCBI Taxonomy" id="2035412"/>
    <lineage>
        <taxon>Bacteria</taxon>
        <taxon>Candidatus Fervidibacterota</taxon>
        <taxon>Candidatus Fervidibacter</taxon>
    </lineage>
</organism>
<comment type="function">
    <text evidence="13">Component of the F(0) channel, it forms part of the peripheral stalk, linking F(1) to F(0).</text>
</comment>
<keyword evidence="7 13" id="KW-1133">Transmembrane helix</keyword>
<proteinExistence type="inferred from homology"/>
<keyword evidence="5 13" id="KW-0812">Transmembrane</keyword>
<comment type="function">
    <text evidence="11 13">F(1)F(0) ATP synthase produces ATP from ADP in the presence of a proton or sodium gradient. F-type ATPases consist of two structural domains, F(1) containing the extramembraneous catalytic core and F(0) containing the membrane proton channel, linked together by a central stalk and a peripheral stalk. During catalysis, ATP synthesis in the catalytic domain of F(1) is coupled via a rotary mechanism of the central stalk subunits to proton translocation.</text>
</comment>
<evidence type="ECO:0000256" key="2">
    <source>
        <dbReference type="ARBA" id="ARBA00022448"/>
    </source>
</evidence>
<evidence type="ECO:0000313" key="16">
    <source>
        <dbReference type="EMBL" id="GBC97939.1"/>
    </source>
</evidence>
<dbReference type="InterPro" id="IPR005864">
    <property type="entry name" value="ATP_synth_F0_bsu_bac"/>
</dbReference>
<evidence type="ECO:0000256" key="15">
    <source>
        <dbReference type="SAM" id="Coils"/>
    </source>
</evidence>
<dbReference type="InterPro" id="IPR002146">
    <property type="entry name" value="ATP_synth_b/b'su_bac/chlpt"/>
</dbReference>
<evidence type="ECO:0000256" key="6">
    <source>
        <dbReference type="ARBA" id="ARBA00022781"/>
    </source>
</evidence>